<evidence type="ECO:0000313" key="3">
    <source>
        <dbReference type="EMBL" id="KAL1592235.1"/>
    </source>
</evidence>
<proteinExistence type="predicted"/>
<sequence length="363" mass="41631">MRTEPPQLDFAQFMRNEIIRPVVPVVLYLSIPELLPLTFVFARLAFILLKSAINTMQNQSNAPFPFMELPPELRDMVYENLLEDPHYPPPRPCPKPRGPSWLPSMPQIGSTDTETTSHKSNFLFLANKQIYSEYMDIMCKKTTFHMTVAPHNYTPPATSAEEEKDIWQISPQVLKQMKRCDIKLVTTSTMLGVSDPRNMKPEEWALARQMRRQLSEVENISELNLHVKAIGDPLWNPLWVWYHATQALRGMGSAENENDWVKVDVVGAENQPSKLDRSAEIKGITSTSPACTGPKFNLITFSLDMWSPGENYLMRDPANNNQWAWWCLKGHCVGQVGSELTVRQFCSWLYDCPTCYSEENEDE</sequence>
<keyword evidence="4" id="KW-1185">Reference proteome</keyword>
<keyword evidence="2" id="KW-0812">Transmembrane</keyword>
<feature type="compositionally biased region" description="Pro residues" evidence="1">
    <location>
        <begin position="87"/>
        <end position="97"/>
    </location>
</feature>
<dbReference type="PANTHER" id="PTHR42085:SF1">
    <property type="entry name" value="F-BOX DOMAIN-CONTAINING PROTEIN"/>
    <property type="match status" value="1"/>
</dbReference>
<organism evidence="3 4">
    <name type="scientific">Paraconiothyrium brasiliense</name>
    <dbReference type="NCBI Taxonomy" id="300254"/>
    <lineage>
        <taxon>Eukaryota</taxon>
        <taxon>Fungi</taxon>
        <taxon>Dikarya</taxon>
        <taxon>Ascomycota</taxon>
        <taxon>Pezizomycotina</taxon>
        <taxon>Dothideomycetes</taxon>
        <taxon>Pleosporomycetidae</taxon>
        <taxon>Pleosporales</taxon>
        <taxon>Massarineae</taxon>
        <taxon>Didymosphaeriaceae</taxon>
        <taxon>Paraconiothyrium</taxon>
    </lineage>
</organism>
<feature type="region of interest" description="Disordered" evidence="1">
    <location>
        <begin position="87"/>
        <end position="115"/>
    </location>
</feature>
<dbReference type="InterPro" id="IPR038883">
    <property type="entry name" value="AN11006-like"/>
</dbReference>
<name>A0ABR3QJ99_9PLEO</name>
<accession>A0ABR3QJ99</accession>
<keyword evidence="2" id="KW-0472">Membrane</keyword>
<evidence type="ECO:0000313" key="4">
    <source>
        <dbReference type="Proteomes" id="UP001521785"/>
    </source>
</evidence>
<keyword evidence="2" id="KW-1133">Transmembrane helix</keyword>
<feature type="transmembrane region" description="Helical" evidence="2">
    <location>
        <begin position="25"/>
        <end position="49"/>
    </location>
</feature>
<reference evidence="3 4" key="1">
    <citation type="submission" date="2024-02" db="EMBL/GenBank/DDBJ databases">
        <title>De novo assembly and annotation of 12 fungi associated with fruit tree decline syndrome in Ontario, Canada.</title>
        <authorList>
            <person name="Sulman M."/>
            <person name="Ellouze W."/>
            <person name="Ilyukhin E."/>
        </authorList>
    </citation>
    <scope>NUCLEOTIDE SEQUENCE [LARGE SCALE GENOMIC DNA]</scope>
    <source>
        <strain evidence="3 4">M42-189</strain>
    </source>
</reference>
<evidence type="ECO:0000256" key="2">
    <source>
        <dbReference type="SAM" id="Phobius"/>
    </source>
</evidence>
<gene>
    <name evidence="3" type="ORF">SLS60_011312</name>
</gene>
<evidence type="ECO:0000256" key="1">
    <source>
        <dbReference type="SAM" id="MobiDB-lite"/>
    </source>
</evidence>
<dbReference type="EMBL" id="JAKJXO020000021">
    <property type="protein sequence ID" value="KAL1592235.1"/>
    <property type="molecule type" value="Genomic_DNA"/>
</dbReference>
<dbReference type="Proteomes" id="UP001521785">
    <property type="component" value="Unassembled WGS sequence"/>
</dbReference>
<protein>
    <submittedName>
        <fullName evidence="3">Uncharacterized protein</fullName>
    </submittedName>
</protein>
<comment type="caution">
    <text evidence="3">The sequence shown here is derived from an EMBL/GenBank/DDBJ whole genome shotgun (WGS) entry which is preliminary data.</text>
</comment>
<dbReference type="PANTHER" id="PTHR42085">
    <property type="entry name" value="F-BOX DOMAIN-CONTAINING PROTEIN"/>
    <property type="match status" value="1"/>
</dbReference>